<keyword evidence="3" id="KW-0677">Repeat</keyword>
<keyword evidence="5" id="KW-1185">Reference proteome</keyword>
<evidence type="ECO:0000313" key="4">
    <source>
        <dbReference type="EMBL" id="KAK9693077.1"/>
    </source>
</evidence>
<evidence type="ECO:0000256" key="1">
    <source>
        <dbReference type="ARBA" id="ARBA00022614"/>
    </source>
</evidence>
<comment type="caution">
    <text evidence="4">The sequence shown here is derived from an EMBL/GenBank/DDBJ whole genome shotgun (WGS) entry which is preliminary data.</text>
</comment>
<dbReference type="InterPro" id="IPR032675">
    <property type="entry name" value="LRR_dom_sf"/>
</dbReference>
<keyword evidence="1" id="KW-0433">Leucine-rich repeat</keyword>
<dbReference type="InterPro" id="IPR003591">
    <property type="entry name" value="Leu-rich_rpt_typical-subtyp"/>
</dbReference>
<dbReference type="PANTHER" id="PTHR24369:SF210">
    <property type="entry name" value="CHAOPTIN-RELATED"/>
    <property type="match status" value="1"/>
</dbReference>
<dbReference type="GO" id="GO:0005886">
    <property type="term" value="C:plasma membrane"/>
    <property type="evidence" value="ECO:0007669"/>
    <property type="project" value="TreeGrafter"/>
</dbReference>
<keyword evidence="2" id="KW-0732">Signal</keyword>
<evidence type="ECO:0000313" key="5">
    <source>
        <dbReference type="Proteomes" id="UP001458880"/>
    </source>
</evidence>
<dbReference type="EMBL" id="JASPKY010000554">
    <property type="protein sequence ID" value="KAK9693077.1"/>
    <property type="molecule type" value="Genomic_DNA"/>
</dbReference>
<gene>
    <name evidence="4" type="ORF">QE152_g34443</name>
</gene>
<dbReference type="InterPro" id="IPR026906">
    <property type="entry name" value="LRR_5"/>
</dbReference>
<dbReference type="AlphaFoldDB" id="A0AAW1ITE5"/>
<evidence type="ECO:0000256" key="3">
    <source>
        <dbReference type="ARBA" id="ARBA00022737"/>
    </source>
</evidence>
<dbReference type="SUPFAM" id="SSF52058">
    <property type="entry name" value="L domain-like"/>
    <property type="match status" value="1"/>
</dbReference>
<dbReference type="SMART" id="SM00369">
    <property type="entry name" value="LRR_TYP"/>
    <property type="match status" value="7"/>
</dbReference>
<dbReference type="PANTHER" id="PTHR24369">
    <property type="entry name" value="ANTIGEN BSP, PUTATIVE-RELATED"/>
    <property type="match status" value="1"/>
</dbReference>
<name>A0AAW1ITE5_POPJA</name>
<evidence type="ECO:0000256" key="2">
    <source>
        <dbReference type="ARBA" id="ARBA00022729"/>
    </source>
</evidence>
<proteinExistence type="predicted"/>
<sequence length="312" mass="35544">MRNLPSLAYLYPIVCLVKCFGSFNSTIPTKIIGFNTEDHCEHVLFTNNASKLNNLIVGFNRVPIINLGLDILRENTISNSSELETLTLDDNGITEIYPGAFGNLPVIKRISFANNKLKTVRSGIFNHLDLLMLMLSSNEIETIESNAFDNMTQLISIVLSYNKIKTIDPDWFRNCDSLLTISLDGNEITQIPENAFKNINCIHTLNNNTIRSNIYMGRNKIKRIHPRAFGNITEIGYIWLQENFLTELENDLFSGFNFISTLRLNKNNLTCLSDEILSDLKCAKFVNIDDNPWEPACLNRIQSWADKNDIRL</sequence>
<reference evidence="4 5" key="1">
    <citation type="journal article" date="2024" name="BMC Genomics">
        <title>De novo assembly and annotation of Popillia japonica's genome with initial clues to its potential as an invasive pest.</title>
        <authorList>
            <person name="Cucini C."/>
            <person name="Boschi S."/>
            <person name="Funari R."/>
            <person name="Cardaioli E."/>
            <person name="Iannotti N."/>
            <person name="Marturano G."/>
            <person name="Paoli F."/>
            <person name="Bruttini M."/>
            <person name="Carapelli A."/>
            <person name="Frati F."/>
            <person name="Nardi F."/>
        </authorList>
    </citation>
    <scope>NUCLEOTIDE SEQUENCE [LARGE SCALE GENOMIC DNA]</scope>
    <source>
        <strain evidence="4">DMR45628</strain>
    </source>
</reference>
<dbReference type="Proteomes" id="UP001458880">
    <property type="component" value="Unassembled WGS sequence"/>
</dbReference>
<organism evidence="4 5">
    <name type="scientific">Popillia japonica</name>
    <name type="common">Japanese beetle</name>
    <dbReference type="NCBI Taxonomy" id="7064"/>
    <lineage>
        <taxon>Eukaryota</taxon>
        <taxon>Metazoa</taxon>
        <taxon>Ecdysozoa</taxon>
        <taxon>Arthropoda</taxon>
        <taxon>Hexapoda</taxon>
        <taxon>Insecta</taxon>
        <taxon>Pterygota</taxon>
        <taxon>Neoptera</taxon>
        <taxon>Endopterygota</taxon>
        <taxon>Coleoptera</taxon>
        <taxon>Polyphaga</taxon>
        <taxon>Scarabaeiformia</taxon>
        <taxon>Scarabaeidae</taxon>
        <taxon>Rutelinae</taxon>
        <taxon>Popillia</taxon>
    </lineage>
</organism>
<dbReference type="Pfam" id="PF13306">
    <property type="entry name" value="LRR_5"/>
    <property type="match status" value="2"/>
</dbReference>
<protein>
    <submittedName>
        <fullName evidence="4">BspA type Leucine rich repeat region (6 copies)</fullName>
    </submittedName>
</protein>
<dbReference type="InterPro" id="IPR050541">
    <property type="entry name" value="LRR_TM_domain-containing"/>
</dbReference>
<accession>A0AAW1ITE5</accession>
<dbReference type="Gene3D" id="3.80.10.10">
    <property type="entry name" value="Ribonuclease Inhibitor"/>
    <property type="match status" value="2"/>
</dbReference>